<dbReference type="InterPro" id="IPR041105">
    <property type="entry name" value="TDP-43_N"/>
</dbReference>
<feature type="transmembrane region" description="Helical" evidence="2">
    <location>
        <begin position="79"/>
        <end position="99"/>
    </location>
</feature>
<keyword evidence="2" id="KW-1133">Transmembrane helix</keyword>
<dbReference type="AlphaFoldDB" id="A0A183ECH2"/>
<dbReference type="CDD" id="cd19609">
    <property type="entry name" value="NTD_TDP-43"/>
    <property type="match status" value="1"/>
</dbReference>
<reference evidence="4 5" key="2">
    <citation type="submission" date="2018-11" db="EMBL/GenBank/DDBJ databases">
        <authorList>
            <consortium name="Pathogen Informatics"/>
        </authorList>
    </citation>
    <scope>NUCLEOTIDE SEQUENCE [LARGE SCALE GENOMIC DNA]</scope>
</reference>
<evidence type="ECO:0000256" key="1">
    <source>
        <dbReference type="SAM" id="MobiDB-lite"/>
    </source>
</evidence>
<dbReference type="Pfam" id="PF18694">
    <property type="entry name" value="TDP-43_N"/>
    <property type="match status" value="1"/>
</dbReference>
<organism evidence="6">
    <name type="scientific">Gongylonema pulchrum</name>
    <dbReference type="NCBI Taxonomy" id="637853"/>
    <lineage>
        <taxon>Eukaryota</taxon>
        <taxon>Metazoa</taxon>
        <taxon>Ecdysozoa</taxon>
        <taxon>Nematoda</taxon>
        <taxon>Chromadorea</taxon>
        <taxon>Rhabditida</taxon>
        <taxon>Spirurina</taxon>
        <taxon>Spiruromorpha</taxon>
        <taxon>Spiruroidea</taxon>
        <taxon>Gongylonematidae</taxon>
        <taxon>Gongylonema</taxon>
    </lineage>
</organism>
<evidence type="ECO:0000256" key="2">
    <source>
        <dbReference type="SAM" id="Phobius"/>
    </source>
</evidence>
<protein>
    <submittedName>
        <fullName evidence="6">TDP43_N domain-containing protein</fullName>
    </submittedName>
</protein>
<feature type="domain" description="TAR DNA-binding protein 43 N-terminal" evidence="3">
    <location>
        <begin position="29"/>
        <end position="82"/>
    </location>
</feature>
<dbReference type="WBParaSite" id="GPUH_0001868801-mRNA-1">
    <property type="protein sequence ID" value="GPUH_0001868801-mRNA-1"/>
    <property type="gene ID" value="GPUH_0001868801"/>
</dbReference>
<name>A0A183ECH2_9BILA</name>
<dbReference type="OrthoDB" id="2020831at2759"/>
<dbReference type="Proteomes" id="UP000271098">
    <property type="component" value="Unassembled WGS sequence"/>
</dbReference>
<evidence type="ECO:0000313" key="6">
    <source>
        <dbReference type="WBParaSite" id="GPUH_0001868801-mRNA-1"/>
    </source>
</evidence>
<keyword evidence="2" id="KW-0812">Transmembrane</keyword>
<keyword evidence="5" id="KW-1185">Reference proteome</keyword>
<evidence type="ECO:0000259" key="3">
    <source>
        <dbReference type="Pfam" id="PF18694"/>
    </source>
</evidence>
<reference evidence="6" key="1">
    <citation type="submission" date="2016-06" db="UniProtKB">
        <authorList>
            <consortium name="WormBaseParasite"/>
        </authorList>
    </citation>
    <scope>IDENTIFICATION</scope>
</reference>
<evidence type="ECO:0000313" key="4">
    <source>
        <dbReference type="EMBL" id="VDN32217.1"/>
    </source>
</evidence>
<accession>A0A183ECH2</accession>
<evidence type="ECO:0000313" key="5">
    <source>
        <dbReference type="Proteomes" id="UP000271098"/>
    </source>
</evidence>
<gene>
    <name evidence="4" type="ORF">GPUH_LOCUS18663</name>
</gene>
<sequence length="103" mass="11225">MATKSGSEEKTEATDELKVGDEKQENVEYVTVAETEESERIELPLLPEDNSLSINTLTHAFPGAHGLKYKNAVTGASRALLLVLFFASATFNNIFYAALCLTV</sequence>
<keyword evidence="2" id="KW-0472">Membrane</keyword>
<feature type="region of interest" description="Disordered" evidence="1">
    <location>
        <begin position="1"/>
        <end position="21"/>
    </location>
</feature>
<proteinExistence type="predicted"/>
<dbReference type="EMBL" id="UYRT01087145">
    <property type="protein sequence ID" value="VDN32217.1"/>
    <property type="molecule type" value="Genomic_DNA"/>
</dbReference>